<dbReference type="Gene3D" id="2.30.29.30">
    <property type="entry name" value="Pleckstrin-homology domain (PH domain)/Phosphotyrosine-binding domain (PTB)"/>
    <property type="match status" value="1"/>
</dbReference>
<reference evidence="15 16" key="1">
    <citation type="submission" date="2015-01" db="EMBL/GenBank/DDBJ databases">
        <title>Evolution of Trichinella species and genotypes.</title>
        <authorList>
            <person name="Korhonen P.K."/>
            <person name="Edoardo P."/>
            <person name="Giuseppe L.R."/>
            <person name="Gasser R.B."/>
        </authorList>
    </citation>
    <scope>NUCLEOTIDE SEQUENCE [LARGE SCALE GENOMIC DNA]</scope>
    <source>
        <strain evidence="15">ISS2496</strain>
    </source>
</reference>
<dbReference type="InterPro" id="IPR001452">
    <property type="entry name" value="SH3_domain"/>
</dbReference>
<dbReference type="PANTHER" id="PTHR45854">
    <property type="entry name" value="ASAP FAMILY MEMBER"/>
    <property type="match status" value="1"/>
</dbReference>
<dbReference type="OrthoDB" id="10070851at2759"/>
<dbReference type="Gene3D" id="1.10.220.150">
    <property type="entry name" value="Arf GTPase activating protein"/>
    <property type="match status" value="1"/>
</dbReference>
<protein>
    <submittedName>
        <fullName evidence="15">Arf-GAP with SH3 domain, ANK repeat and PH domain-containing protein 1</fullName>
    </submittedName>
</protein>
<feature type="coiled-coil region" evidence="10">
    <location>
        <begin position="265"/>
        <end position="295"/>
    </location>
</feature>
<evidence type="ECO:0000256" key="2">
    <source>
        <dbReference type="ARBA" id="ARBA00022443"/>
    </source>
</evidence>
<feature type="domain" description="SH3" evidence="12">
    <location>
        <begin position="847"/>
        <end position="920"/>
    </location>
</feature>
<dbReference type="GO" id="GO:0008270">
    <property type="term" value="F:zinc ion binding"/>
    <property type="evidence" value="ECO:0007669"/>
    <property type="project" value="UniProtKB-KW"/>
</dbReference>
<dbReference type="PROSITE" id="PS50297">
    <property type="entry name" value="ANK_REP_REGION"/>
    <property type="match status" value="1"/>
</dbReference>
<evidence type="ECO:0000256" key="5">
    <source>
        <dbReference type="ARBA" id="ARBA00022833"/>
    </source>
</evidence>
<comment type="subcellular location">
    <subcellularLocation>
        <location evidence="1">Cytoplasm</location>
    </subcellularLocation>
</comment>
<dbReference type="Pfam" id="PF12796">
    <property type="entry name" value="Ank_2"/>
    <property type="match status" value="1"/>
</dbReference>
<evidence type="ECO:0000259" key="13">
    <source>
        <dbReference type="PROSITE" id="PS50003"/>
    </source>
</evidence>
<evidence type="ECO:0000256" key="8">
    <source>
        <dbReference type="PROSITE-ProRule" id="PRU00192"/>
    </source>
</evidence>
<accession>A0A0V0ZWX8</accession>
<dbReference type="PRINTS" id="PR00405">
    <property type="entry name" value="REVINTRACTNG"/>
</dbReference>
<dbReference type="EMBL" id="JYDQ01000069">
    <property type="protein sequence ID" value="KRY16962.1"/>
    <property type="molecule type" value="Genomic_DNA"/>
</dbReference>
<dbReference type="InterPro" id="IPR036770">
    <property type="entry name" value="Ankyrin_rpt-contain_sf"/>
</dbReference>
<evidence type="ECO:0000259" key="14">
    <source>
        <dbReference type="PROSITE" id="PS50115"/>
    </source>
</evidence>
<dbReference type="CDD" id="cd08834">
    <property type="entry name" value="ArfGap_ASAP"/>
    <property type="match status" value="1"/>
</dbReference>
<dbReference type="Pfam" id="PF01412">
    <property type="entry name" value="ArfGap"/>
    <property type="match status" value="1"/>
</dbReference>
<dbReference type="InterPro" id="IPR038508">
    <property type="entry name" value="ArfGAP_dom_sf"/>
</dbReference>
<dbReference type="SMART" id="SM00326">
    <property type="entry name" value="SH3"/>
    <property type="match status" value="1"/>
</dbReference>
<feature type="region of interest" description="Disordered" evidence="11">
    <location>
        <begin position="320"/>
        <end position="341"/>
    </location>
</feature>
<keyword evidence="2 8" id="KW-0728">SH3 domain</keyword>
<dbReference type="SMART" id="SM00248">
    <property type="entry name" value="ANK"/>
    <property type="match status" value="2"/>
</dbReference>
<comment type="caution">
    <text evidence="15">The sequence shown here is derived from an EMBL/GenBank/DDBJ whole genome shotgun (WGS) entry which is preliminary data.</text>
</comment>
<dbReference type="PROSITE" id="PS50115">
    <property type="entry name" value="ARFGAP"/>
    <property type="match status" value="1"/>
</dbReference>
<evidence type="ECO:0000313" key="16">
    <source>
        <dbReference type="Proteomes" id="UP000054783"/>
    </source>
</evidence>
<dbReference type="PROSITE" id="PS50002">
    <property type="entry name" value="SH3"/>
    <property type="match status" value="1"/>
</dbReference>
<dbReference type="InterPro" id="IPR001164">
    <property type="entry name" value="ArfGAP_dom"/>
</dbReference>
<dbReference type="Gene3D" id="1.25.40.20">
    <property type="entry name" value="Ankyrin repeat-containing domain"/>
    <property type="match status" value="1"/>
</dbReference>
<dbReference type="InterPro" id="IPR037278">
    <property type="entry name" value="ARFGAP/RecO"/>
</dbReference>
<dbReference type="AlphaFoldDB" id="A0A0V0ZWX8"/>
<dbReference type="SUPFAM" id="SSF48403">
    <property type="entry name" value="Ankyrin repeat"/>
    <property type="match status" value="1"/>
</dbReference>
<dbReference type="SUPFAM" id="SSF103657">
    <property type="entry name" value="BAR/IMD domain-like"/>
    <property type="match status" value="1"/>
</dbReference>
<dbReference type="Gene3D" id="2.30.30.40">
    <property type="entry name" value="SH3 Domains"/>
    <property type="match status" value="1"/>
</dbReference>
<keyword evidence="10" id="KW-0175">Coiled coil</keyword>
<keyword evidence="5" id="KW-0862">Zinc</keyword>
<evidence type="ECO:0000256" key="9">
    <source>
        <dbReference type="PROSITE-ProRule" id="PRU00288"/>
    </source>
</evidence>
<evidence type="ECO:0000313" key="15">
    <source>
        <dbReference type="EMBL" id="KRY16962.1"/>
    </source>
</evidence>
<name>A0A0V0ZWX8_9BILA</name>
<evidence type="ECO:0000256" key="10">
    <source>
        <dbReference type="SAM" id="Coils"/>
    </source>
</evidence>
<keyword evidence="4" id="KW-0479">Metal-binding</keyword>
<feature type="repeat" description="ANK" evidence="7">
    <location>
        <begin position="609"/>
        <end position="645"/>
    </location>
</feature>
<evidence type="ECO:0000256" key="4">
    <source>
        <dbReference type="ARBA" id="ARBA00022723"/>
    </source>
</evidence>
<dbReference type="SUPFAM" id="SSF57863">
    <property type="entry name" value="ArfGap/RecO-like zinc finger"/>
    <property type="match status" value="1"/>
</dbReference>
<dbReference type="InterPro" id="IPR043593">
    <property type="entry name" value="ASAP"/>
</dbReference>
<evidence type="ECO:0000256" key="11">
    <source>
        <dbReference type="SAM" id="MobiDB-lite"/>
    </source>
</evidence>
<keyword evidence="9" id="KW-0863">Zinc-finger</keyword>
<dbReference type="Gene3D" id="1.20.1270.60">
    <property type="entry name" value="Arfaptin homology (AH) domain/BAR domain"/>
    <property type="match status" value="1"/>
</dbReference>
<dbReference type="SMART" id="SM00105">
    <property type="entry name" value="ArfGap"/>
    <property type="match status" value="1"/>
</dbReference>
<dbReference type="Proteomes" id="UP000054783">
    <property type="component" value="Unassembled WGS sequence"/>
</dbReference>
<evidence type="ECO:0000256" key="1">
    <source>
        <dbReference type="ARBA" id="ARBA00004496"/>
    </source>
</evidence>
<dbReference type="Pfam" id="PF00169">
    <property type="entry name" value="PH"/>
    <property type="match status" value="1"/>
</dbReference>
<dbReference type="PROSITE" id="PS50003">
    <property type="entry name" value="PH_DOMAIN"/>
    <property type="match status" value="1"/>
</dbReference>
<dbReference type="CDD" id="cd13251">
    <property type="entry name" value="PH_ASAP"/>
    <property type="match status" value="1"/>
</dbReference>
<feature type="domain" description="Arf-GAP" evidence="14">
    <location>
        <begin position="457"/>
        <end position="575"/>
    </location>
</feature>
<dbReference type="SUPFAM" id="SSF50729">
    <property type="entry name" value="PH domain-like"/>
    <property type="match status" value="1"/>
</dbReference>
<dbReference type="SMART" id="SM00233">
    <property type="entry name" value="PH"/>
    <property type="match status" value="1"/>
</dbReference>
<sequence length="997" mass="113060">MIYLRSTGDLEDENLQTRTVPLNYETYSEMRDLKNKENFFRSFVSETEDDLSSPTTSVFSNRVFRYRQAVQDFLENVAYDVEAISKLRKGLKSFTVNQELCMQCHENLAESLCSLAALSNSCLATSDGNPEISTGWLRFSMMFKDLALLNKVLVRSAKSCLIYPLAVIVKNDGRAKLSSKAVDKAFRDYQCKAAKLEKDAKSQTTSEGFKLSQLDVAEALLKERTILQYELCQLFLKASKMESKNSVGLVESMIELYYALHTRGIETLEELHEFVEELEKKLDETKRSQNEDQKLLHNLSKSLKRSVVVLDYETAKTDESRDSTESLSVTMLDSGPTEQPNSSTALLKCGYLLKRSKRKMHRMWYKRRCEIRDGFLHIWHENEAQAPIELNLLTCQIQPSADDERCFIVQSSERKYEFQAESENSANEWLNLLKKAKKQLEQEAMSSEATSGERVEKVAMEKIKSLPGNDRCCDCTSSRDVSWLCTNLGSLHCIDCAGVHRELGVHVSRIQSLNLDRLDRATALIPLALGNQKVNMVLEAGYSGLKMLENSVERKRFIQKKYVGRKFVVPVTDRPMEYLIETVALGSVSNLLHLYASGVDMNSIVDPDSNSTPLLMAVAADAGGSHLAFIQFLLQNGADVNAQNCFGDTAVHLCIRQNKPECLKLLLLVWNVNVELCNVDSLTPLLLAQQLQHETCERLLNKFEQNAKSTFADIEFPLSLLNEGTDDSAELVDVPLAMRFSTPRASQLFPTRSVLVNSDQRKSVLDYSANGSRNSVFGESGCLSSTFSLPQKSFTLNRFDNSNISEPTPANLATFSSFQRKPQCTTVLPRPAPRKVPPLLFKKPTSEIRKKCRAIYNCKADNSDEISFSRGDLIFITREHLSDENDYWMVWSFLDAEGYVADRPDIVGRFPTSYVLRQCCLYPVFPFLNFWKWSKLFGQQCGGVDDLRIRVPITWQLAYFCSSMLVECNWISGEEERERLIIAICSTNKYNFHLASR</sequence>
<feature type="compositionally biased region" description="Polar residues" evidence="11">
    <location>
        <begin position="325"/>
        <end position="341"/>
    </location>
</feature>
<evidence type="ECO:0000256" key="7">
    <source>
        <dbReference type="PROSITE-ProRule" id="PRU00023"/>
    </source>
</evidence>
<proteinExistence type="predicted"/>
<dbReference type="GO" id="GO:0005096">
    <property type="term" value="F:GTPase activator activity"/>
    <property type="evidence" value="ECO:0007669"/>
    <property type="project" value="InterPro"/>
</dbReference>
<dbReference type="PANTHER" id="PTHR45854:SF3">
    <property type="entry name" value="ARFGAP WITH SH3 DOMAIN, ANK REPEAT AND PH DOMAIN-CONTAINING PROTEIN"/>
    <property type="match status" value="1"/>
</dbReference>
<dbReference type="InterPro" id="IPR002110">
    <property type="entry name" value="Ankyrin_rpt"/>
</dbReference>
<dbReference type="InterPro" id="IPR027267">
    <property type="entry name" value="AH/BAR_dom_sf"/>
</dbReference>
<keyword evidence="6 7" id="KW-0040">ANK repeat</keyword>
<dbReference type="InterPro" id="IPR036028">
    <property type="entry name" value="SH3-like_dom_sf"/>
</dbReference>
<dbReference type="STRING" id="990121.A0A0V0ZWX8"/>
<feature type="domain" description="PH" evidence="13">
    <location>
        <begin position="345"/>
        <end position="438"/>
    </location>
</feature>
<dbReference type="InterPro" id="IPR011993">
    <property type="entry name" value="PH-like_dom_sf"/>
</dbReference>
<dbReference type="SUPFAM" id="SSF50044">
    <property type="entry name" value="SH3-domain"/>
    <property type="match status" value="1"/>
</dbReference>
<keyword evidence="3" id="KW-0963">Cytoplasm</keyword>
<evidence type="ECO:0000259" key="12">
    <source>
        <dbReference type="PROSITE" id="PS50002"/>
    </source>
</evidence>
<dbReference type="InterPro" id="IPR001849">
    <property type="entry name" value="PH_domain"/>
</dbReference>
<evidence type="ECO:0000256" key="6">
    <source>
        <dbReference type="ARBA" id="ARBA00023043"/>
    </source>
</evidence>
<organism evidence="15 16">
    <name type="scientific">Trichinella patagoniensis</name>
    <dbReference type="NCBI Taxonomy" id="990121"/>
    <lineage>
        <taxon>Eukaryota</taxon>
        <taxon>Metazoa</taxon>
        <taxon>Ecdysozoa</taxon>
        <taxon>Nematoda</taxon>
        <taxon>Enoplea</taxon>
        <taxon>Dorylaimia</taxon>
        <taxon>Trichinellida</taxon>
        <taxon>Trichinellidae</taxon>
        <taxon>Trichinella</taxon>
    </lineage>
</organism>
<dbReference type="GO" id="GO:0005737">
    <property type="term" value="C:cytoplasm"/>
    <property type="evidence" value="ECO:0007669"/>
    <property type="project" value="UniProtKB-SubCell"/>
</dbReference>
<gene>
    <name evidence="15" type="primary">Mblk-1</name>
    <name evidence="15" type="ORF">T12_8695</name>
</gene>
<dbReference type="InterPro" id="IPR037844">
    <property type="entry name" value="PH_ASAP"/>
</dbReference>
<dbReference type="PROSITE" id="PS50088">
    <property type="entry name" value="ANK_REPEAT"/>
    <property type="match status" value="1"/>
</dbReference>
<evidence type="ECO:0000256" key="3">
    <source>
        <dbReference type="ARBA" id="ARBA00022490"/>
    </source>
</evidence>
<keyword evidence="16" id="KW-1185">Reference proteome</keyword>